<evidence type="ECO:0000313" key="3">
    <source>
        <dbReference type="EMBL" id="MDX8337110.1"/>
    </source>
</evidence>
<reference evidence="4" key="1">
    <citation type="submission" date="2023-07" db="EMBL/GenBank/DDBJ databases">
        <authorList>
            <person name="Colorado M.A."/>
            <person name="Villamil L.M."/>
            <person name="Melo J.F."/>
            <person name="Rodriguez J.A."/>
            <person name="Ruiz R.Y."/>
        </authorList>
    </citation>
    <scope>NUCLEOTIDE SEQUENCE [LARGE SCALE GENOMIC DNA]</scope>
    <source>
        <strain evidence="4">C33</strain>
    </source>
</reference>
<proteinExistence type="predicted"/>
<organism evidence="3 4">
    <name type="scientific">Candidatus Cetobacterium colombiensis</name>
    <dbReference type="NCBI Taxonomy" id="3073100"/>
    <lineage>
        <taxon>Bacteria</taxon>
        <taxon>Fusobacteriati</taxon>
        <taxon>Fusobacteriota</taxon>
        <taxon>Fusobacteriia</taxon>
        <taxon>Fusobacteriales</taxon>
        <taxon>Fusobacteriaceae</taxon>
        <taxon>Cetobacterium</taxon>
    </lineage>
</organism>
<dbReference type="PANTHER" id="PTHR48081">
    <property type="entry name" value="AB HYDROLASE SUPERFAMILY PROTEIN C4A8.06C"/>
    <property type="match status" value="1"/>
</dbReference>
<dbReference type="InterPro" id="IPR049492">
    <property type="entry name" value="BD-FAE-like_dom"/>
</dbReference>
<dbReference type="SUPFAM" id="SSF53474">
    <property type="entry name" value="alpha/beta-Hydrolases"/>
    <property type="match status" value="1"/>
</dbReference>
<dbReference type="Gene3D" id="3.40.50.1820">
    <property type="entry name" value="alpha/beta hydrolase"/>
    <property type="match status" value="1"/>
</dbReference>
<dbReference type="Pfam" id="PF20434">
    <property type="entry name" value="BD-FAE"/>
    <property type="match status" value="1"/>
</dbReference>
<accession>A0ABU4WC33</accession>
<feature type="domain" description="BD-FAE-like" evidence="2">
    <location>
        <begin position="70"/>
        <end position="285"/>
    </location>
</feature>
<protein>
    <submittedName>
        <fullName evidence="3">Alpha/beta hydrolase</fullName>
    </submittedName>
</protein>
<dbReference type="PANTHER" id="PTHR48081:SF13">
    <property type="entry name" value="ALPHA_BETA HYDROLASE"/>
    <property type="match status" value="1"/>
</dbReference>
<evidence type="ECO:0000259" key="2">
    <source>
        <dbReference type="Pfam" id="PF20434"/>
    </source>
</evidence>
<comment type="caution">
    <text evidence="3">The sequence shown here is derived from an EMBL/GenBank/DDBJ whole genome shotgun (WGS) entry which is preliminary data.</text>
</comment>
<evidence type="ECO:0000313" key="4">
    <source>
        <dbReference type="Proteomes" id="UP001279681"/>
    </source>
</evidence>
<name>A0ABU4WC33_9FUSO</name>
<dbReference type="RefSeq" id="WP_320314464.1">
    <property type="nucleotide sequence ID" value="NZ_JAVIKH010000020.1"/>
</dbReference>
<keyword evidence="4" id="KW-1185">Reference proteome</keyword>
<sequence length="332" mass="36871">MKLKDKLIGISLFMFGINLQANGMPKDWNGPVIQGPPSGEGMLGKGPSRENIKTKFIDLAYATKSERQKLDLYLPNSGNKPYPLIIHIHGGAFFGGNKYDEQLVPMFSGLDRGYAVASINYRLSSEAKWPAQINDVKAAIKYLKANADKYNIDSNKIILWGGSAGGHLSALAGVSPTVKELEDPSLGYPDIIPNVAAVVDWFGPIDFLAMDEQWKILGINGEKHSTPDSFESFLMREQITKIPDLVKTSNPENYITKDAPVFFIQHGTADKIIPALQGKNFSDKLISVIGKEKVFFEYLEGANHGHEEKMFSTQENIDKVFKFIEVQLDMNK</sequence>
<dbReference type="InterPro" id="IPR029058">
    <property type="entry name" value="AB_hydrolase_fold"/>
</dbReference>
<dbReference type="InterPro" id="IPR050300">
    <property type="entry name" value="GDXG_lipolytic_enzyme"/>
</dbReference>
<dbReference type="GO" id="GO:0016787">
    <property type="term" value="F:hydrolase activity"/>
    <property type="evidence" value="ECO:0007669"/>
    <property type="project" value="UniProtKB-KW"/>
</dbReference>
<gene>
    <name evidence="3" type="ORF">RFV38_11520</name>
</gene>
<evidence type="ECO:0000256" key="1">
    <source>
        <dbReference type="ARBA" id="ARBA00022801"/>
    </source>
</evidence>
<keyword evidence="1 3" id="KW-0378">Hydrolase</keyword>
<dbReference type="Proteomes" id="UP001279681">
    <property type="component" value="Unassembled WGS sequence"/>
</dbReference>
<dbReference type="EMBL" id="JAVIKH010000020">
    <property type="protein sequence ID" value="MDX8337110.1"/>
    <property type="molecule type" value="Genomic_DNA"/>
</dbReference>